<gene>
    <name evidence="5" type="ORF">H9L16_01035</name>
</gene>
<dbReference type="SUPFAM" id="SSF56176">
    <property type="entry name" value="FAD-binding/transporter-associated domain-like"/>
    <property type="match status" value="1"/>
</dbReference>
<name>A0A7G9SUE7_9GAMM</name>
<feature type="domain" description="FAD-binding PCMH-type" evidence="4">
    <location>
        <begin position="46"/>
        <end position="214"/>
    </location>
</feature>
<evidence type="ECO:0000256" key="3">
    <source>
        <dbReference type="ARBA" id="ARBA00023002"/>
    </source>
</evidence>
<evidence type="ECO:0000256" key="2">
    <source>
        <dbReference type="ARBA" id="ARBA00022827"/>
    </source>
</evidence>
<dbReference type="KEGG" id="tcn:H9L16_01035"/>
<dbReference type="InterPro" id="IPR010031">
    <property type="entry name" value="FAD_lactone_oxidase-like"/>
</dbReference>
<keyword evidence="3" id="KW-0560">Oxidoreductase</keyword>
<dbReference type="Pfam" id="PF04030">
    <property type="entry name" value="ALO"/>
    <property type="match status" value="1"/>
</dbReference>
<dbReference type="InterPro" id="IPR036318">
    <property type="entry name" value="FAD-bd_PCMH-like_sf"/>
</dbReference>
<proteinExistence type="predicted"/>
<dbReference type="InterPro" id="IPR016166">
    <property type="entry name" value="FAD-bd_PCMH"/>
</dbReference>
<dbReference type="Gene3D" id="3.30.465.10">
    <property type="match status" value="1"/>
</dbReference>
<dbReference type="SUPFAM" id="SSF55103">
    <property type="entry name" value="FAD-linked oxidases, C-terminal domain"/>
    <property type="match status" value="1"/>
</dbReference>
<dbReference type="GO" id="GO:0071949">
    <property type="term" value="F:FAD binding"/>
    <property type="evidence" value="ECO:0007669"/>
    <property type="project" value="InterPro"/>
</dbReference>
<reference evidence="5 6" key="1">
    <citation type="submission" date="2020-08" db="EMBL/GenBank/DDBJ databases">
        <title>Genome sequence of Thermomonas carbonis KCTC 42013T.</title>
        <authorList>
            <person name="Hyun D.-W."/>
            <person name="Bae J.-W."/>
        </authorList>
    </citation>
    <scope>NUCLEOTIDE SEQUENCE [LARGE SCALE GENOMIC DNA]</scope>
    <source>
        <strain evidence="5 6">KCTC 42013</strain>
    </source>
</reference>
<dbReference type="GO" id="GO:0003885">
    <property type="term" value="F:D-arabinono-1,4-lactone oxidase activity"/>
    <property type="evidence" value="ECO:0007669"/>
    <property type="project" value="InterPro"/>
</dbReference>
<sequence>MAGRDDVAFDRRRALQALGVGALTPWLATSCARQPDRPAVRDIAAIGETPVRDIVRPRSTADIVRLLRQSQVPISIGGARCSMGGQTASPGSMHVDMRGLRGLRIDPVAMRARVQAGASWRDLQDRLDPHGLSVRIMQSYSNFSIGGSLSVNCHGRYVGRGPLVNSVRALQLVAADGRVLELSRERQPEFFAAVVGGYGGLGIVTEVELDLDRNERIARSAERVALHDYPGYFAERVLADRDAVLHNADMAPPDFDGTVTVTWRRSDDPPTAVERLVPRGADYSRQQTLIWATSELPGGDGIRDRELTQRLLSERIVAWRNHEASLDIASLEPRTRRFSTYLLQEYFIPVPAFLDFAREMTRILRRHDVNALNVSIRHSPADRDSLLRWAPVDVFSFVLYHKQRNTRAADRRAGEWTRLLVDAALDCGGRHYLPYRLHATPTQFLRAYPEARAFAALKHRVDPANRFRNALWDRYLGAASA</sequence>
<dbReference type="EMBL" id="CP060719">
    <property type="protein sequence ID" value="QNN71472.1"/>
    <property type="molecule type" value="Genomic_DNA"/>
</dbReference>
<keyword evidence="1" id="KW-0285">Flavoprotein</keyword>
<evidence type="ECO:0000313" key="5">
    <source>
        <dbReference type="EMBL" id="QNN71472.1"/>
    </source>
</evidence>
<dbReference type="InterPro" id="IPR006094">
    <property type="entry name" value="Oxid_FAD_bind_N"/>
</dbReference>
<organism evidence="5 6">
    <name type="scientific">Thermomonas carbonis</name>
    <dbReference type="NCBI Taxonomy" id="1463158"/>
    <lineage>
        <taxon>Bacteria</taxon>
        <taxon>Pseudomonadati</taxon>
        <taxon>Pseudomonadota</taxon>
        <taxon>Gammaproteobacteria</taxon>
        <taxon>Lysobacterales</taxon>
        <taxon>Lysobacteraceae</taxon>
        <taxon>Thermomonas</taxon>
    </lineage>
</organism>
<evidence type="ECO:0000313" key="6">
    <source>
        <dbReference type="Proteomes" id="UP000515804"/>
    </source>
</evidence>
<keyword evidence="6" id="KW-1185">Reference proteome</keyword>
<accession>A0A7G9SUE7</accession>
<protein>
    <submittedName>
        <fullName evidence="5">FAD-binding oxidoreductase</fullName>
    </submittedName>
</protein>
<dbReference type="GO" id="GO:0080049">
    <property type="term" value="F:L-gulono-1,4-lactone dehydrogenase activity"/>
    <property type="evidence" value="ECO:0007669"/>
    <property type="project" value="TreeGrafter"/>
</dbReference>
<dbReference type="Gene3D" id="1.10.45.10">
    <property type="entry name" value="Vanillyl-alcohol Oxidase, Chain A, domain 4"/>
    <property type="match status" value="1"/>
</dbReference>
<dbReference type="PANTHER" id="PTHR43762:SF1">
    <property type="entry name" value="D-ARABINONO-1,4-LACTONE OXIDASE"/>
    <property type="match status" value="1"/>
</dbReference>
<dbReference type="PANTHER" id="PTHR43762">
    <property type="entry name" value="L-GULONOLACTONE OXIDASE"/>
    <property type="match status" value="1"/>
</dbReference>
<dbReference type="InterPro" id="IPR016171">
    <property type="entry name" value="Vanillyl_alc_oxidase_C-sub2"/>
</dbReference>
<dbReference type="AlphaFoldDB" id="A0A7G9SUE7"/>
<evidence type="ECO:0000259" key="4">
    <source>
        <dbReference type="PROSITE" id="PS51387"/>
    </source>
</evidence>
<dbReference type="GO" id="GO:0016020">
    <property type="term" value="C:membrane"/>
    <property type="evidence" value="ECO:0007669"/>
    <property type="project" value="InterPro"/>
</dbReference>
<dbReference type="InterPro" id="IPR016169">
    <property type="entry name" value="FAD-bd_PCMH_sub2"/>
</dbReference>
<dbReference type="InterPro" id="IPR016164">
    <property type="entry name" value="FAD-linked_Oxase-like_C"/>
</dbReference>
<dbReference type="PROSITE" id="PS51257">
    <property type="entry name" value="PROKAR_LIPOPROTEIN"/>
    <property type="match status" value="1"/>
</dbReference>
<keyword evidence="2" id="KW-0274">FAD</keyword>
<dbReference type="InterPro" id="IPR007173">
    <property type="entry name" value="ALO_C"/>
</dbReference>
<dbReference type="Pfam" id="PF01565">
    <property type="entry name" value="FAD_binding_4"/>
    <property type="match status" value="1"/>
</dbReference>
<evidence type="ECO:0000256" key="1">
    <source>
        <dbReference type="ARBA" id="ARBA00022630"/>
    </source>
</evidence>
<dbReference type="PROSITE" id="PS51387">
    <property type="entry name" value="FAD_PCMH"/>
    <property type="match status" value="1"/>
</dbReference>
<dbReference type="Proteomes" id="UP000515804">
    <property type="component" value="Chromosome"/>
</dbReference>